<organism evidence="5">
    <name type="scientific">mine drainage metagenome</name>
    <dbReference type="NCBI Taxonomy" id="410659"/>
    <lineage>
        <taxon>unclassified sequences</taxon>
        <taxon>metagenomes</taxon>
        <taxon>ecological metagenomes</taxon>
    </lineage>
</organism>
<keyword evidence="2" id="KW-0238">DNA-binding</keyword>
<dbReference type="PANTHER" id="PTHR11019">
    <property type="entry name" value="HTH-TYPE TRANSCRIPTIONAL REGULATOR NIMR"/>
    <property type="match status" value="1"/>
</dbReference>
<dbReference type="EMBL" id="MLJW01000123">
    <property type="protein sequence ID" value="OIQ98101.1"/>
    <property type="molecule type" value="Genomic_DNA"/>
</dbReference>
<proteinExistence type="predicted"/>
<dbReference type="PROSITE" id="PS01124">
    <property type="entry name" value="HTH_ARAC_FAMILY_2"/>
    <property type="match status" value="1"/>
</dbReference>
<dbReference type="InterPro" id="IPR018060">
    <property type="entry name" value="HTH_AraC"/>
</dbReference>
<dbReference type="PANTHER" id="PTHR11019:SF159">
    <property type="entry name" value="TRANSCRIPTIONAL REGULATOR-RELATED"/>
    <property type="match status" value="1"/>
</dbReference>
<evidence type="ECO:0000259" key="4">
    <source>
        <dbReference type="PROSITE" id="PS01124"/>
    </source>
</evidence>
<feature type="domain" description="HTH araC/xylS-type" evidence="4">
    <location>
        <begin position="206"/>
        <end position="303"/>
    </location>
</feature>
<comment type="caution">
    <text evidence="5">The sequence shown here is derived from an EMBL/GenBank/DDBJ whole genome shotgun (WGS) entry which is preliminary data.</text>
</comment>
<dbReference type="InterPro" id="IPR009057">
    <property type="entry name" value="Homeodomain-like_sf"/>
</dbReference>
<dbReference type="GO" id="GO:0003700">
    <property type="term" value="F:DNA-binding transcription factor activity"/>
    <property type="evidence" value="ECO:0007669"/>
    <property type="project" value="InterPro"/>
</dbReference>
<evidence type="ECO:0000256" key="2">
    <source>
        <dbReference type="ARBA" id="ARBA00023125"/>
    </source>
</evidence>
<reference evidence="5" key="1">
    <citation type="submission" date="2016-10" db="EMBL/GenBank/DDBJ databases">
        <title>Sequence of Gallionella enrichment culture.</title>
        <authorList>
            <person name="Poehlein A."/>
            <person name="Muehling M."/>
            <person name="Daniel R."/>
        </authorList>
    </citation>
    <scope>NUCLEOTIDE SEQUENCE</scope>
</reference>
<keyword evidence="1" id="KW-0805">Transcription regulation</keyword>
<name>A0A1J5SD14_9ZZZZ</name>
<keyword evidence="3" id="KW-0804">Transcription</keyword>
<protein>
    <submittedName>
        <fullName evidence="5">RCS-specific HTH-type transcriptional activator RclR</fullName>
    </submittedName>
</protein>
<evidence type="ECO:0000256" key="1">
    <source>
        <dbReference type="ARBA" id="ARBA00023015"/>
    </source>
</evidence>
<dbReference type="Pfam" id="PF12852">
    <property type="entry name" value="Cupin_6"/>
    <property type="match status" value="1"/>
</dbReference>
<evidence type="ECO:0000256" key="3">
    <source>
        <dbReference type="ARBA" id="ARBA00023163"/>
    </source>
</evidence>
<dbReference type="Pfam" id="PF12833">
    <property type="entry name" value="HTH_18"/>
    <property type="match status" value="1"/>
</dbReference>
<dbReference type="AlphaFoldDB" id="A0A1J5SD14"/>
<dbReference type="SUPFAM" id="SSF46689">
    <property type="entry name" value="Homeodomain-like"/>
    <property type="match status" value="2"/>
</dbReference>
<dbReference type="Gene3D" id="1.10.10.60">
    <property type="entry name" value="Homeodomain-like"/>
    <property type="match status" value="2"/>
</dbReference>
<gene>
    <name evidence="5" type="primary">rclR_3</name>
    <name evidence="5" type="ORF">GALL_198650</name>
</gene>
<dbReference type="GO" id="GO:0043565">
    <property type="term" value="F:sequence-specific DNA binding"/>
    <property type="evidence" value="ECO:0007669"/>
    <property type="project" value="InterPro"/>
</dbReference>
<dbReference type="InterPro" id="IPR032783">
    <property type="entry name" value="AraC_lig"/>
</dbReference>
<dbReference type="SMART" id="SM00342">
    <property type="entry name" value="HTH_ARAC"/>
    <property type="match status" value="1"/>
</dbReference>
<evidence type="ECO:0000313" key="5">
    <source>
        <dbReference type="EMBL" id="OIQ98101.1"/>
    </source>
</evidence>
<accession>A0A1J5SD14</accession>
<sequence>MNANKYVNDANKYDMDAFSQILHLLKLNASVYFNAKVCGNWRINEHTLEATCFHMVTVGSCVLDVPEYFNDVLNCGDLVIFPRELAHSMVPVKEQTGEQTRFEYPITQDIEGTGLLCGEMRFQHKGSRYILDALPPVFVIRYDASNNWLKSLLEMIVIENMNVGPASKTLLDKLSELLFTYALRQYLKDHPGEVGMLAIYGHPRLAHAIDAVHQHPEHEWTLETMAKQAALSRTTFAETFKAVSGWTPGQYLTWWRMQLAWSLLREGQTSAEVANKVGYKSESAFSRVFQKMFSLSAGKVRRGAILSLSANQ</sequence>